<evidence type="ECO:0000256" key="2">
    <source>
        <dbReference type="HAMAP-Rule" id="MF_00984"/>
    </source>
</evidence>
<comment type="subunit">
    <text evidence="2">Homotetramer.</text>
</comment>
<dbReference type="InterPro" id="IPR000424">
    <property type="entry name" value="Primosome_PriB/ssb"/>
</dbReference>
<name>A0A1F7I3S7_9BACT</name>
<comment type="caution">
    <text evidence="5">The sequence shown here is derived from an EMBL/GenBank/DDBJ whole genome shotgun (WGS) entry which is preliminary data.</text>
</comment>
<evidence type="ECO:0000313" key="6">
    <source>
        <dbReference type="Proteomes" id="UP000176803"/>
    </source>
</evidence>
<dbReference type="GO" id="GO:0006260">
    <property type="term" value="P:DNA replication"/>
    <property type="evidence" value="ECO:0007669"/>
    <property type="project" value="InterPro"/>
</dbReference>
<dbReference type="PIRSF" id="PIRSF002070">
    <property type="entry name" value="SSB"/>
    <property type="match status" value="1"/>
</dbReference>
<gene>
    <name evidence="5" type="ORF">A3F03_00215</name>
</gene>
<dbReference type="InterPro" id="IPR012340">
    <property type="entry name" value="NA-bd_OB-fold"/>
</dbReference>
<dbReference type="PANTHER" id="PTHR10302">
    <property type="entry name" value="SINGLE-STRANDED DNA-BINDING PROTEIN"/>
    <property type="match status" value="1"/>
</dbReference>
<evidence type="ECO:0000313" key="5">
    <source>
        <dbReference type="EMBL" id="OGK38020.1"/>
    </source>
</evidence>
<evidence type="ECO:0000256" key="3">
    <source>
        <dbReference type="PIRNR" id="PIRNR002070"/>
    </source>
</evidence>
<dbReference type="CDD" id="cd04496">
    <property type="entry name" value="SSB_OBF"/>
    <property type="match status" value="1"/>
</dbReference>
<dbReference type="Gene3D" id="2.40.50.140">
    <property type="entry name" value="Nucleic acid-binding proteins"/>
    <property type="match status" value="1"/>
</dbReference>
<keyword evidence="1 2" id="KW-0238">DNA-binding</keyword>
<evidence type="ECO:0000256" key="4">
    <source>
        <dbReference type="SAM" id="MobiDB-lite"/>
    </source>
</evidence>
<accession>A0A1F7I3S7</accession>
<dbReference type="NCBIfam" id="TIGR00621">
    <property type="entry name" value="ssb"/>
    <property type="match status" value="1"/>
</dbReference>
<feature type="region of interest" description="Disordered" evidence="4">
    <location>
        <begin position="111"/>
        <end position="170"/>
    </location>
</feature>
<organism evidence="5 6">
    <name type="scientific">Candidatus Roizmanbacteria bacterium RIFCSPHIGHO2_12_FULL_41_11</name>
    <dbReference type="NCBI Taxonomy" id="1802052"/>
    <lineage>
        <taxon>Bacteria</taxon>
        <taxon>Candidatus Roizmaniibacteriota</taxon>
    </lineage>
</organism>
<feature type="compositionally biased region" description="Basic and acidic residues" evidence="4">
    <location>
        <begin position="121"/>
        <end position="170"/>
    </location>
</feature>
<comment type="caution">
    <text evidence="2">Lacks conserved residue(s) required for the propagation of feature annotation.</text>
</comment>
<dbReference type="AlphaFoldDB" id="A0A1F7I3S7"/>
<dbReference type="InterPro" id="IPR011344">
    <property type="entry name" value="ssDNA-bd"/>
</dbReference>
<dbReference type="EMBL" id="MGAC01000024">
    <property type="protein sequence ID" value="OGK38020.1"/>
    <property type="molecule type" value="Genomic_DNA"/>
</dbReference>
<evidence type="ECO:0000256" key="1">
    <source>
        <dbReference type="ARBA" id="ARBA00023125"/>
    </source>
</evidence>
<dbReference type="HAMAP" id="MF_00984">
    <property type="entry name" value="SSB"/>
    <property type="match status" value="1"/>
</dbReference>
<reference evidence="5 6" key="1">
    <citation type="journal article" date="2016" name="Nat. Commun.">
        <title>Thousands of microbial genomes shed light on interconnected biogeochemical processes in an aquifer system.</title>
        <authorList>
            <person name="Anantharaman K."/>
            <person name="Brown C.T."/>
            <person name="Hug L.A."/>
            <person name="Sharon I."/>
            <person name="Castelle C.J."/>
            <person name="Probst A.J."/>
            <person name="Thomas B.C."/>
            <person name="Singh A."/>
            <person name="Wilkins M.J."/>
            <person name="Karaoz U."/>
            <person name="Brodie E.L."/>
            <person name="Williams K.H."/>
            <person name="Hubbard S.S."/>
            <person name="Banfield J.F."/>
        </authorList>
    </citation>
    <scope>NUCLEOTIDE SEQUENCE [LARGE SCALE GENOMIC DNA]</scope>
</reference>
<dbReference type="PANTHER" id="PTHR10302:SF0">
    <property type="entry name" value="SINGLE-STRANDED DNA-BINDING PROTEIN, MITOCHONDRIAL"/>
    <property type="match status" value="1"/>
</dbReference>
<dbReference type="Proteomes" id="UP000176803">
    <property type="component" value="Unassembled WGS sequence"/>
</dbReference>
<dbReference type="PROSITE" id="PS50935">
    <property type="entry name" value="SSB"/>
    <property type="match status" value="1"/>
</dbReference>
<sequence>MASRSINKIMLLGNLTRDPELKYTPAGTAVCTFGVATNRTWTTNDGQTKEDTQFHRIVAWQKLAELCGKLLAKGRKVYLEGRITYREYTDKNGQQRQITEIVLDDFIVFSDGRRPPMQQDNTKDEKTVSADKKPDEKKQEEKPNKEEKKENTEEKSSSVEEKVNPDDIPF</sequence>
<dbReference type="Pfam" id="PF00436">
    <property type="entry name" value="SSB"/>
    <property type="match status" value="1"/>
</dbReference>
<proteinExistence type="inferred from homology"/>
<protein>
    <recommendedName>
        <fullName evidence="2 3">Single-stranded DNA-binding protein</fullName>
        <shortName evidence="2">SSB</shortName>
    </recommendedName>
</protein>
<dbReference type="SUPFAM" id="SSF50249">
    <property type="entry name" value="Nucleic acid-binding proteins"/>
    <property type="match status" value="1"/>
</dbReference>
<dbReference type="GO" id="GO:0009295">
    <property type="term" value="C:nucleoid"/>
    <property type="evidence" value="ECO:0007669"/>
    <property type="project" value="TreeGrafter"/>
</dbReference>
<dbReference type="GO" id="GO:0003697">
    <property type="term" value="F:single-stranded DNA binding"/>
    <property type="evidence" value="ECO:0007669"/>
    <property type="project" value="UniProtKB-UniRule"/>
</dbReference>